<dbReference type="Gene3D" id="3.50.50.60">
    <property type="entry name" value="FAD/NAD(P)-binding domain"/>
    <property type="match status" value="1"/>
</dbReference>
<evidence type="ECO:0000313" key="1">
    <source>
        <dbReference type="EMBL" id="MFC5820359.1"/>
    </source>
</evidence>
<dbReference type="EMBL" id="JBHSNW010000024">
    <property type="protein sequence ID" value="MFC5820359.1"/>
    <property type="molecule type" value="Genomic_DNA"/>
</dbReference>
<protein>
    <submittedName>
        <fullName evidence="1">NAD(P)-binding protein</fullName>
    </submittedName>
</protein>
<reference evidence="2" key="1">
    <citation type="journal article" date="2019" name="Int. J. Syst. Evol. Microbiol.">
        <title>The Global Catalogue of Microorganisms (GCM) 10K type strain sequencing project: providing services to taxonomists for standard genome sequencing and annotation.</title>
        <authorList>
            <consortium name="The Broad Institute Genomics Platform"/>
            <consortium name="The Broad Institute Genome Sequencing Center for Infectious Disease"/>
            <person name="Wu L."/>
            <person name="Ma J."/>
        </authorList>
    </citation>
    <scope>NUCLEOTIDE SEQUENCE [LARGE SCALE GENOMIC DNA]</scope>
    <source>
        <strain evidence="2">CGMCC 4.7106</strain>
    </source>
</reference>
<dbReference type="PANTHER" id="PTHR42923:SF3">
    <property type="entry name" value="PROTOPORPHYRINOGEN OXIDASE"/>
    <property type="match status" value="1"/>
</dbReference>
<dbReference type="Pfam" id="PF13450">
    <property type="entry name" value="NAD_binding_8"/>
    <property type="match status" value="1"/>
</dbReference>
<dbReference type="InterPro" id="IPR036188">
    <property type="entry name" value="FAD/NAD-bd_sf"/>
</dbReference>
<organism evidence="1 2">
    <name type="scientific">Nonomuraea harbinensis</name>
    <dbReference type="NCBI Taxonomy" id="1286938"/>
    <lineage>
        <taxon>Bacteria</taxon>
        <taxon>Bacillati</taxon>
        <taxon>Actinomycetota</taxon>
        <taxon>Actinomycetes</taxon>
        <taxon>Streptosporangiales</taxon>
        <taxon>Streptosporangiaceae</taxon>
        <taxon>Nonomuraea</taxon>
    </lineage>
</organism>
<accession>A0ABW1C405</accession>
<dbReference type="InterPro" id="IPR050464">
    <property type="entry name" value="Zeta_carotene_desat/Oxidored"/>
</dbReference>
<sequence length="573" mass="60092">MGDIGRSAAGRELGMGRAISRRDFFDGVAVTAGAAALGASGGAGTAYAASSAPAAAAFRGNTSQALGVLHALRDGRFWQQADPPVPTGEAYDLVVVGAGLSGVSAAHEWLRRHPGARVLILDNHDTIGGHAQRPGSGSVAAPVTWTPEFRELLDRLGVVAAPCQECGADDSVMCDRETFPVETLVSTGASAAGWIGRLPVADAARQDLIRLHTDPPDPFPGLGPEAKQERLADLTYSRYLLDSLRVHPDAERFHRTLPSASWGYDTRVLGAVDAWGLGYPGFGGLGLDEGKPSRFSAPTIAKEWGVTGRVAHLPGGVHGLVRAMLDAMGGRARFRLSSPVVSVRNDGPPETATTATVGYFDGHEVRSVGAGAVILACWHSVVPYLVPDLPGAQRTALRAAVKTPLVEAVVRLRSADAWRRLGVSRTRWTGAYWCMSELTHDSGDGVTARLVAAPSRSELGPAEGAAAGRQALLRTPYAMLEFGARDQLARLLGAGGFDPGRDVEAVAVYRWGHGYSPEYCRPWHGFHPDGSSPAEAARRRFGRIGLAGSDAAPSARADAAVTAAHRAVGELSG</sequence>
<gene>
    <name evidence="1" type="ORF">ACFPUY_35110</name>
</gene>
<dbReference type="PANTHER" id="PTHR42923">
    <property type="entry name" value="PROTOPORPHYRINOGEN OXIDASE"/>
    <property type="match status" value="1"/>
</dbReference>
<dbReference type="SUPFAM" id="SSF51905">
    <property type="entry name" value="FAD/NAD(P)-binding domain"/>
    <property type="match status" value="1"/>
</dbReference>
<proteinExistence type="predicted"/>
<evidence type="ECO:0000313" key="2">
    <source>
        <dbReference type="Proteomes" id="UP001596096"/>
    </source>
</evidence>
<dbReference type="InterPro" id="IPR006311">
    <property type="entry name" value="TAT_signal"/>
</dbReference>
<dbReference type="RefSeq" id="WP_246640045.1">
    <property type="nucleotide sequence ID" value="NZ_JAHKRN010000016.1"/>
</dbReference>
<keyword evidence="2" id="KW-1185">Reference proteome</keyword>
<name>A0ABW1C405_9ACTN</name>
<dbReference type="PROSITE" id="PS51318">
    <property type="entry name" value="TAT"/>
    <property type="match status" value="1"/>
</dbReference>
<dbReference type="Proteomes" id="UP001596096">
    <property type="component" value="Unassembled WGS sequence"/>
</dbReference>
<comment type="caution">
    <text evidence="1">The sequence shown here is derived from an EMBL/GenBank/DDBJ whole genome shotgun (WGS) entry which is preliminary data.</text>
</comment>